<reference evidence="1" key="1">
    <citation type="journal article" date="2020" name="mSystems">
        <title>Genome- and Community-Level Interaction Insights into Carbon Utilization and Element Cycling Functions of Hydrothermarchaeota in Hydrothermal Sediment.</title>
        <authorList>
            <person name="Zhou Z."/>
            <person name="Liu Y."/>
            <person name="Xu W."/>
            <person name="Pan J."/>
            <person name="Luo Z.H."/>
            <person name="Li M."/>
        </authorList>
    </citation>
    <scope>NUCLEOTIDE SEQUENCE [LARGE SCALE GENOMIC DNA]</scope>
    <source>
        <strain evidence="1">SpSt-751</strain>
    </source>
</reference>
<evidence type="ECO:0000313" key="1">
    <source>
        <dbReference type="EMBL" id="HGB30552.1"/>
    </source>
</evidence>
<gene>
    <name evidence="1" type="ORF">ENV35_01585</name>
</gene>
<comment type="caution">
    <text evidence="1">The sequence shown here is derived from an EMBL/GenBank/DDBJ whole genome shotgun (WGS) entry which is preliminary data.</text>
</comment>
<dbReference type="EMBL" id="DTGA01000036">
    <property type="protein sequence ID" value="HGB30552.1"/>
    <property type="molecule type" value="Genomic_DNA"/>
</dbReference>
<sequence>MNEFNKYYNYLDRVLVKSKFKIDIFKKGADILLRKFPEIVFRRDASKILINWIVDTDPYNRLQETQLQLDLEFF</sequence>
<proteinExistence type="predicted"/>
<protein>
    <submittedName>
        <fullName evidence="1">Uncharacterized protein</fullName>
    </submittedName>
</protein>
<organism evidence="1">
    <name type="scientific">Dictyoglomus turgidum</name>
    <dbReference type="NCBI Taxonomy" id="513050"/>
    <lineage>
        <taxon>Bacteria</taxon>
        <taxon>Pseudomonadati</taxon>
        <taxon>Dictyoglomota</taxon>
        <taxon>Dictyoglomia</taxon>
        <taxon>Dictyoglomales</taxon>
        <taxon>Dictyoglomaceae</taxon>
        <taxon>Dictyoglomus</taxon>
    </lineage>
</organism>
<dbReference type="AlphaFoldDB" id="A0A7C3WVF6"/>
<name>A0A7C3WVF6_9BACT</name>
<accession>A0A7C3WVF6</accession>